<dbReference type="InterPro" id="IPR029000">
    <property type="entry name" value="Cyclophilin-like_dom_sf"/>
</dbReference>
<dbReference type="Gene3D" id="2.40.100.10">
    <property type="entry name" value="Cyclophilin-like"/>
    <property type="match status" value="1"/>
</dbReference>
<comment type="caution">
    <text evidence="5">The sequence shown here is derived from an EMBL/GenBank/DDBJ whole genome shotgun (WGS) entry which is preliminary data.</text>
</comment>
<evidence type="ECO:0000259" key="4">
    <source>
        <dbReference type="SMART" id="SM00796"/>
    </source>
</evidence>
<dbReference type="PANTHER" id="PTHR34698">
    <property type="entry name" value="5-OXOPROLINASE SUBUNIT B"/>
    <property type="match status" value="1"/>
</dbReference>
<dbReference type="SUPFAM" id="SSF50891">
    <property type="entry name" value="Cyclophilin-like"/>
    <property type="match status" value="1"/>
</dbReference>
<dbReference type="GO" id="GO:0005524">
    <property type="term" value="F:ATP binding"/>
    <property type="evidence" value="ECO:0007669"/>
    <property type="project" value="UniProtKB-KW"/>
</dbReference>
<evidence type="ECO:0000256" key="1">
    <source>
        <dbReference type="ARBA" id="ARBA00022741"/>
    </source>
</evidence>
<evidence type="ECO:0000256" key="3">
    <source>
        <dbReference type="ARBA" id="ARBA00022840"/>
    </source>
</evidence>
<keyword evidence="1" id="KW-0547">Nucleotide-binding</keyword>
<evidence type="ECO:0000256" key="2">
    <source>
        <dbReference type="ARBA" id="ARBA00022801"/>
    </source>
</evidence>
<proteinExistence type="predicted"/>
<dbReference type="GO" id="GO:0016787">
    <property type="term" value="F:hydrolase activity"/>
    <property type="evidence" value="ECO:0007669"/>
    <property type="project" value="UniProtKB-KW"/>
</dbReference>
<dbReference type="EMBL" id="AGCI01000106">
    <property type="protein sequence ID" value="EHM38174.1"/>
    <property type="molecule type" value="Genomic_DNA"/>
</dbReference>
<dbReference type="SMART" id="SM00796">
    <property type="entry name" value="AHS1"/>
    <property type="match status" value="1"/>
</dbReference>
<reference evidence="5 6" key="1">
    <citation type="submission" date="2011-08" db="EMBL/GenBank/DDBJ databases">
        <authorList>
            <person name="Weinstock G."/>
            <person name="Sodergren E."/>
            <person name="Clifton S."/>
            <person name="Fulton L."/>
            <person name="Fulton B."/>
            <person name="Courtney L."/>
            <person name="Fronick C."/>
            <person name="Harrison M."/>
            <person name="Strong C."/>
            <person name="Farmer C."/>
            <person name="Delahaunty K."/>
            <person name="Markovic C."/>
            <person name="Hall O."/>
            <person name="Minx P."/>
            <person name="Tomlinson C."/>
            <person name="Mitreva M."/>
            <person name="Hou S."/>
            <person name="Chen J."/>
            <person name="Wollam A."/>
            <person name="Pepin K.H."/>
            <person name="Johnson M."/>
            <person name="Bhonagiri V."/>
            <person name="Zhang X."/>
            <person name="Suruliraj S."/>
            <person name="Warren W."/>
            <person name="Chinwalla A."/>
            <person name="Mardis E.R."/>
            <person name="Wilson R.K."/>
        </authorList>
    </citation>
    <scope>NUCLEOTIDE SEQUENCE [LARGE SCALE GENOMIC DNA]</scope>
    <source>
        <strain evidence="5 6">ATCC 51873</strain>
    </source>
</reference>
<dbReference type="PATRIC" id="fig|1002364.3.peg.4055"/>
<dbReference type="InterPro" id="IPR010016">
    <property type="entry name" value="PxpB"/>
</dbReference>
<dbReference type="Pfam" id="PF02682">
    <property type="entry name" value="CT_C_D"/>
    <property type="match status" value="1"/>
</dbReference>
<dbReference type="Proteomes" id="UP000005959">
    <property type="component" value="Unassembled WGS sequence"/>
</dbReference>
<dbReference type="PANTHER" id="PTHR34698:SF2">
    <property type="entry name" value="5-OXOPROLINASE SUBUNIT B"/>
    <property type="match status" value="1"/>
</dbReference>
<feature type="domain" description="Carboxyltransferase" evidence="4">
    <location>
        <begin position="16"/>
        <end position="214"/>
    </location>
</feature>
<keyword evidence="3" id="KW-0067">ATP-binding</keyword>
<dbReference type="SUPFAM" id="SSF160467">
    <property type="entry name" value="PH0987 N-terminal domain-like"/>
    <property type="match status" value="1"/>
</dbReference>
<organism evidence="5 6">
    <name type="scientific">Hafnia alvei ATCC 51873</name>
    <dbReference type="NCBI Taxonomy" id="1002364"/>
    <lineage>
        <taxon>Bacteria</taxon>
        <taxon>Pseudomonadati</taxon>
        <taxon>Pseudomonadota</taxon>
        <taxon>Gammaproteobacteria</taxon>
        <taxon>Enterobacterales</taxon>
        <taxon>Hafniaceae</taxon>
        <taxon>Hafnia</taxon>
    </lineage>
</organism>
<evidence type="ECO:0000313" key="5">
    <source>
        <dbReference type="EMBL" id="EHM38174.1"/>
    </source>
</evidence>
<evidence type="ECO:0000313" key="6">
    <source>
        <dbReference type="Proteomes" id="UP000005959"/>
    </source>
</evidence>
<dbReference type="InterPro" id="IPR003833">
    <property type="entry name" value="CT_C_D"/>
</dbReference>
<dbReference type="NCBIfam" id="TIGR00370">
    <property type="entry name" value="5-oxoprolinase subunit PxpB"/>
    <property type="match status" value="1"/>
</dbReference>
<sequence length="230" mass="25368">MIIWGYVHREAVLQKARCYLLGERAAVLELEPPLSLESQKRIWSLATRLREYSNVSEVIPGMNNITLLLSVPETEPVEVLDKLQQWWEESESVQPEVRHIDIPVIYGGAEGPDLEEVALFHGLTERQVVELHSSAEYVVYFLGFQPGFGYLGGLPEALHTARRAVPRVKVPQGSVGIGGSHTGVYPLASPGGWQIIGNTPLALFDPHASPSTLLRPGDSVRFVPQKEGVC</sequence>
<name>G9YD19_HAFAL</name>
<dbReference type="HOGENOM" id="CLU_020207_1_0_6"/>
<accession>G9YD19</accession>
<dbReference type="AlphaFoldDB" id="G9YD19"/>
<keyword evidence="2" id="KW-0378">Hydrolase</keyword>
<gene>
    <name evidence="5" type="ORF">HMPREF0454_04513</name>
</gene>
<protein>
    <submittedName>
        <fullName evidence="5">TIGR00370 family protein</fullName>
    </submittedName>
</protein>